<dbReference type="OrthoDB" id="2991667at2"/>
<keyword evidence="1" id="KW-0472">Membrane</keyword>
<dbReference type="AlphaFoldDB" id="A0A1T2XLN5"/>
<evidence type="ECO:0000256" key="1">
    <source>
        <dbReference type="SAM" id="Phobius"/>
    </source>
</evidence>
<dbReference type="EMBL" id="MSZX01000002">
    <property type="protein sequence ID" value="OPA80573.1"/>
    <property type="molecule type" value="Genomic_DNA"/>
</dbReference>
<feature type="transmembrane region" description="Helical" evidence="1">
    <location>
        <begin position="7"/>
        <end position="27"/>
    </location>
</feature>
<feature type="transmembrane region" description="Helical" evidence="1">
    <location>
        <begin position="228"/>
        <end position="250"/>
    </location>
</feature>
<feature type="transmembrane region" description="Helical" evidence="1">
    <location>
        <begin position="68"/>
        <end position="85"/>
    </location>
</feature>
<dbReference type="STRING" id="1324314.BVG16_07585"/>
<dbReference type="RefSeq" id="WP_078497916.1">
    <property type="nucleotide sequence ID" value="NZ_MSZX01000002.1"/>
</dbReference>
<feature type="transmembrane region" description="Helical" evidence="1">
    <location>
        <begin position="201"/>
        <end position="222"/>
    </location>
</feature>
<organism evidence="2 3">
    <name type="scientific">Paenibacillus selenitireducens</name>
    <dbReference type="NCBI Taxonomy" id="1324314"/>
    <lineage>
        <taxon>Bacteria</taxon>
        <taxon>Bacillati</taxon>
        <taxon>Bacillota</taxon>
        <taxon>Bacilli</taxon>
        <taxon>Bacillales</taxon>
        <taxon>Paenibacillaceae</taxon>
        <taxon>Paenibacillus</taxon>
    </lineage>
</organism>
<keyword evidence="1" id="KW-1133">Transmembrane helix</keyword>
<reference evidence="2 3" key="1">
    <citation type="submission" date="2017-01" db="EMBL/GenBank/DDBJ databases">
        <title>Genome analysis of Paenibacillus selenitrireducens ES3-24.</title>
        <authorList>
            <person name="Xu D."/>
            <person name="Yao R."/>
            <person name="Zheng S."/>
        </authorList>
    </citation>
    <scope>NUCLEOTIDE SEQUENCE [LARGE SCALE GENOMIC DNA]</scope>
    <source>
        <strain evidence="2 3">ES3-24</strain>
    </source>
</reference>
<keyword evidence="1" id="KW-0812">Transmembrane</keyword>
<protein>
    <submittedName>
        <fullName evidence="2">Uncharacterized protein</fullName>
    </submittedName>
</protein>
<proteinExistence type="predicted"/>
<evidence type="ECO:0000313" key="2">
    <source>
        <dbReference type="EMBL" id="OPA80573.1"/>
    </source>
</evidence>
<keyword evidence="3" id="KW-1185">Reference proteome</keyword>
<accession>A0A1T2XLN5</accession>
<gene>
    <name evidence="2" type="ORF">BVG16_07585</name>
</gene>
<dbReference type="Proteomes" id="UP000190188">
    <property type="component" value="Unassembled WGS sequence"/>
</dbReference>
<comment type="caution">
    <text evidence="2">The sequence shown here is derived from an EMBL/GenBank/DDBJ whole genome shotgun (WGS) entry which is preliminary data.</text>
</comment>
<sequence length="278" mass="32300">MEKVLDYIYDFIGIFIPGVTFWIFLWMTTVLLLPIEAIQILSTLLPVKLLLLADTSHPFVQVIASREGLIILLVVIVCYISGLVFSEKYTFDSKDDCETNTKAGVLDSDLDLPDANSLNTYKHLELKDVYKENKKLVALIDGKLYLQMKVDWEKVDYKKKWIVYYRWANILSHTTSDRSNLQLMLAKTILYRSLRGVFRLLGWYVCILILLVTATFAFSSSFNLVQCILYVVCGCFLFGIYECFLSHFFLRTSEKHRKLLQNESILVLSKYYLEKKDV</sequence>
<name>A0A1T2XLN5_9BACL</name>
<evidence type="ECO:0000313" key="3">
    <source>
        <dbReference type="Proteomes" id="UP000190188"/>
    </source>
</evidence>